<dbReference type="Proteomes" id="UP001500190">
    <property type="component" value="Unassembled WGS sequence"/>
</dbReference>
<keyword evidence="1" id="KW-0812">Transmembrane</keyword>
<evidence type="ECO:0000313" key="2">
    <source>
        <dbReference type="EMBL" id="GAA1575174.1"/>
    </source>
</evidence>
<proteinExistence type="predicted"/>
<protein>
    <recommendedName>
        <fullName evidence="4">PH (Pleckstrin Homology) domain-containing protein</fullName>
    </recommendedName>
</protein>
<sequence>MSMRTTYRMRAGRFLGIPAAGVIILGVAAVLWAFGLPSVAVSVFLTLGGLITLAGLWILARPPKVAQLRDHEIDVRGVRTAWTDVTEVGRVETTHGEAIVLRTKHADQPILLPVSWLPPKQVGTLETVLRDKLNAAHGYTIWDGTAPEDADSAE</sequence>
<gene>
    <name evidence="2" type="ORF">GCM10009742_17930</name>
</gene>
<keyword evidence="1" id="KW-1133">Transmembrane helix</keyword>
<reference evidence="3" key="1">
    <citation type="journal article" date="2019" name="Int. J. Syst. Evol. Microbiol.">
        <title>The Global Catalogue of Microorganisms (GCM) 10K type strain sequencing project: providing services to taxonomists for standard genome sequencing and annotation.</title>
        <authorList>
            <consortium name="The Broad Institute Genomics Platform"/>
            <consortium name="The Broad Institute Genome Sequencing Center for Infectious Disease"/>
            <person name="Wu L."/>
            <person name="Ma J."/>
        </authorList>
    </citation>
    <scope>NUCLEOTIDE SEQUENCE [LARGE SCALE GENOMIC DNA]</scope>
    <source>
        <strain evidence="3">JCM 14304</strain>
    </source>
</reference>
<comment type="caution">
    <text evidence="2">The sequence shown here is derived from an EMBL/GenBank/DDBJ whole genome shotgun (WGS) entry which is preliminary data.</text>
</comment>
<name>A0ABP4PAM4_9ACTN</name>
<accession>A0ABP4PAM4</accession>
<keyword evidence="1" id="KW-0472">Membrane</keyword>
<evidence type="ECO:0000313" key="3">
    <source>
        <dbReference type="Proteomes" id="UP001500190"/>
    </source>
</evidence>
<feature type="transmembrane region" description="Helical" evidence="1">
    <location>
        <begin position="12"/>
        <end position="34"/>
    </location>
</feature>
<feature type="transmembrane region" description="Helical" evidence="1">
    <location>
        <begin position="40"/>
        <end position="60"/>
    </location>
</feature>
<keyword evidence="3" id="KW-1185">Reference proteome</keyword>
<dbReference type="EMBL" id="BAAAND010000003">
    <property type="protein sequence ID" value="GAA1575174.1"/>
    <property type="molecule type" value="Genomic_DNA"/>
</dbReference>
<evidence type="ECO:0008006" key="4">
    <source>
        <dbReference type="Google" id="ProtNLM"/>
    </source>
</evidence>
<evidence type="ECO:0000256" key="1">
    <source>
        <dbReference type="SAM" id="Phobius"/>
    </source>
</evidence>
<organism evidence="2 3">
    <name type="scientific">Kribbella karoonensis</name>
    <dbReference type="NCBI Taxonomy" id="324851"/>
    <lineage>
        <taxon>Bacteria</taxon>
        <taxon>Bacillati</taxon>
        <taxon>Actinomycetota</taxon>
        <taxon>Actinomycetes</taxon>
        <taxon>Propionibacteriales</taxon>
        <taxon>Kribbellaceae</taxon>
        <taxon>Kribbella</taxon>
    </lineage>
</organism>